<dbReference type="Proteomes" id="UP000694545">
    <property type="component" value="Unplaced"/>
</dbReference>
<reference evidence="1" key="1">
    <citation type="submission" date="2025-08" db="UniProtKB">
        <authorList>
            <consortium name="Ensembl"/>
        </authorList>
    </citation>
    <scope>IDENTIFICATION</scope>
</reference>
<dbReference type="Ensembl" id="ENSVKKT00000009600.1">
    <property type="protein sequence ID" value="ENSVKKP00000009365.1"/>
    <property type="gene ID" value="ENSVKKG00000006633.1"/>
</dbReference>
<name>A0A8D2JG79_VARKO</name>
<reference evidence="1" key="2">
    <citation type="submission" date="2025-09" db="UniProtKB">
        <authorList>
            <consortium name="Ensembl"/>
        </authorList>
    </citation>
    <scope>IDENTIFICATION</scope>
</reference>
<evidence type="ECO:0000313" key="1">
    <source>
        <dbReference type="Ensembl" id="ENSVKKP00000009365.1"/>
    </source>
</evidence>
<dbReference type="AlphaFoldDB" id="A0A8D2JG79"/>
<accession>A0A8D2JG79</accession>
<evidence type="ECO:0000313" key="2">
    <source>
        <dbReference type="Proteomes" id="UP000694545"/>
    </source>
</evidence>
<organism evidence="1 2">
    <name type="scientific">Varanus komodoensis</name>
    <name type="common">Komodo dragon</name>
    <dbReference type="NCBI Taxonomy" id="61221"/>
    <lineage>
        <taxon>Eukaryota</taxon>
        <taxon>Metazoa</taxon>
        <taxon>Chordata</taxon>
        <taxon>Craniata</taxon>
        <taxon>Vertebrata</taxon>
        <taxon>Euteleostomi</taxon>
        <taxon>Lepidosauria</taxon>
        <taxon>Squamata</taxon>
        <taxon>Bifurcata</taxon>
        <taxon>Unidentata</taxon>
        <taxon>Episquamata</taxon>
        <taxon>Toxicofera</taxon>
        <taxon>Anguimorpha</taxon>
        <taxon>Paleoanguimorpha</taxon>
        <taxon>Varanoidea</taxon>
        <taxon>Varanidae</taxon>
        <taxon>Varanus</taxon>
    </lineage>
</organism>
<proteinExistence type="predicted"/>
<sequence>MDRRAAPRMLRALNSPVKFGASFRGCQQEAWTATCACQPSCIFTLYIW</sequence>
<keyword evidence="2" id="KW-1185">Reference proteome</keyword>
<protein>
    <submittedName>
        <fullName evidence="1">Uncharacterized protein</fullName>
    </submittedName>
</protein>